<proteinExistence type="predicted"/>
<dbReference type="InterPro" id="IPR013594">
    <property type="entry name" value="Dynein_heavy_tail"/>
</dbReference>
<reference evidence="4 5" key="2">
    <citation type="submission" date="2018-11" db="EMBL/GenBank/DDBJ databases">
        <authorList>
            <consortium name="Pathogen Informatics"/>
        </authorList>
    </citation>
    <scope>NUCLEOTIDE SEQUENCE [LARGE SCALE GENOMIC DNA]</scope>
    <source>
        <strain evidence="4 5">NST_G2</strain>
    </source>
</reference>
<keyword evidence="5" id="KW-1185">Reference proteome</keyword>
<evidence type="ECO:0000313" key="6">
    <source>
        <dbReference type="WBParaSite" id="SSLN_0000016901-mRNA-1"/>
    </source>
</evidence>
<dbReference type="GO" id="GO:0051959">
    <property type="term" value="F:dynein light intermediate chain binding"/>
    <property type="evidence" value="ECO:0007669"/>
    <property type="project" value="InterPro"/>
</dbReference>
<feature type="compositionally biased region" description="Basic and acidic residues" evidence="2">
    <location>
        <begin position="80"/>
        <end position="90"/>
    </location>
</feature>
<name>A0A183S7G3_SCHSO</name>
<dbReference type="OrthoDB" id="6273447at2759"/>
<keyword evidence="1" id="KW-0175">Coiled coil</keyword>
<organism evidence="6">
    <name type="scientific">Schistocephalus solidus</name>
    <name type="common">Tapeworm</name>
    <dbReference type="NCBI Taxonomy" id="70667"/>
    <lineage>
        <taxon>Eukaryota</taxon>
        <taxon>Metazoa</taxon>
        <taxon>Spiralia</taxon>
        <taxon>Lophotrochozoa</taxon>
        <taxon>Platyhelminthes</taxon>
        <taxon>Cestoda</taxon>
        <taxon>Eucestoda</taxon>
        <taxon>Diphyllobothriidea</taxon>
        <taxon>Diphyllobothriidae</taxon>
        <taxon>Schistocephalus</taxon>
    </lineage>
</organism>
<dbReference type="Proteomes" id="UP000275846">
    <property type="component" value="Unassembled WGS sequence"/>
</dbReference>
<dbReference type="AlphaFoldDB" id="A0A183S7G3"/>
<feature type="compositionally biased region" description="Low complexity" evidence="2">
    <location>
        <begin position="91"/>
        <end position="105"/>
    </location>
</feature>
<dbReference type="EMBL" id="UYSU01000086">
    <property type="protein sequence ID" value="VDL85163.1"/>
    <property type="molecule type" value="Genomic_DNA"/>
</dbReference>
<dbReference type="PANTHER" id="PTHR46532:SF11">
    <property type="entry name" value="DYNEIN AXONEMAL HEAVY CHAIN 12"/>
    <property type="match status" value="1"/>
</dbReference>
<evidence type="ECO:0000313" key="4">
    <source>
        <dbReference type="EMBL" id="VDL85163.1"/>
    </source>
</evidence>
<dbReference type="GO" id="GO:0005858">
    <property type="term" value="C:axonemal dynein complex"/>
    <property type="evidence" value="ECO:0007669"/>
    <property type="project" value="TreeGrafter"/>
</dbReference>
<dbReference type="GO" id="GO:0007018">
    <property type="term" value="P:microtubule-based movement"/>
    <property type="evidence" value="ECO:0007669"/>
    <property type="project" value="InterPro"/>
</dbReference>
<dbReference type="PANTHER" id="PTHR46532">
    <property type="entry name" value="MALE FERTILITY FACTOR KL5"/>
    <property type="match status" value="1"/>
</dbReference>
<reference evidence="6" key="1">
    <citation type="submission" date="2016-06" db="UniProtKB">
        <authorList>
            <consortium name="WormBaseParasite"/>
        </authorList>
    </citation>
    <scope>IDENTIFICATION</scope>
</reference>
<feature type="coiled-coil region" evidence="1">
    <location>
        <begin position="338"/>
        <end position="365"/>
    </location>
</feature>
<dbReference type="STRING" id="70667.A0A183S7G3"/>
<dbReference type="Pfam" id="PF08385">
    <property type="entry name" value="DHC_N1"/>
    <property type="match status" value="1"/>
</dbReference>
<evidence type="ECO:0000259" key="3">
    <source>
        <dbReference type="Pfam" id="PF08385"/>
    </source>
</evidence>
<dbReference type="WBParaSite" id="SSLN_0000016901-mRNA-1">
    <property type="protein sequence ID" value="SSLN_0000016901-mRNA-1"/>
    <property type="gene ID" value="SSLN_0000016901"/>
</dbReference>
<evidence type="ECO:0000256" key="1">
    <source>
        <dbReference type="SAM" id="Coils"/>
    </source>
</evidence>
<dbReference type="GO" id="GO:0045505">
    <property type="term" value="F:dynein intermediate chain binding"/>
    <property type="evidence" value="ECO:0007669"/>
    <property type="project" value="InterPro"/>
</dbReference>
<gene>
    <name evidence="4" type="ORF">SSLN_LOCUS161</name>
</gene>
<feature type="domain" description="Dynein heavy chain tail" evidence="3">
    <location>
        <begin position="138"/>
        <end position="337"/>
    </location>
</feature>
<dbReference type="InterPro" id="IPR026983">
    <property type="entry name" value="DHC"/>
</dbReference>
<evidence type="ECO:0000313" key="5">
    <source>
        <dbReference type="Proteomes" id="UP000275846"/>
    </source>
</evidence>
<sequence length="491" mass="55704">MLLFHPIYVVKNTVLNSPSSALAIEFCFGDSIGVNCWQDVRRGLLQVSYEPYSVCKCDTSSLPHSHRSHSSVSPPPSAKSNEETSVHDGSDTPPAATAAAATTVTADDDTTSSKHSDTGLQHEGVTAVSSFETSAVTTNRYRPAPSLVDKNMPSVAGELKWSAELQKRLELVPYLLNHIYHPMMQSKEADRLRTKASALLAKLKKRDEDVFQAWRMGVDAACEENLLRPLLISDPQTRLFKVNFDPKLQAILREMKYLQTKGREELPEAACRLFSQKDILRNYVLNLDLITRWYNYLHTKLSDQEADLISGEMEAVEKTLMEAQLDLNWTSEGTWRYIESTRDLVNDLKARVVQAQENVEKISALMSTWNKSPLFERKEGKRETLLALDDREEPEEESEAWHTYVEEIDTIVRDGFINTIRCSLNYLLDETEDLPSLAALFEVQMDLVVSGEQNLCSDFILVFTYCLSRHTPRRGMSQSRIFFLLKPIHCT</sequence>
<evidence type="ECO:0000256" key="2">
    <source>
        <dbReference type="SAM" id="MobiDB-lite"/>
    </source>
</evidence>
<feature type="region of interest" description="Disordered" evidence="2">
    <location>
        <begin position="64"/>
        <end position="124"/>
    </location>
</feature>
<protein>
    <submittedName>
        <fullName evidence="6">DHC_N1 domain-containing protein</fullName>
    </submittedName>
</protein>
<accession>A0A183S7G3</accession>